<organism evidence="2">
    <name type="scientific">marine sediment metagenome</name>
    <dbReference type="NCBI Taxonomy" id="412755"/>
    <lineage>
        <taxon>unclassified sequences</taxon>
        <taxon>metagenomes</taxon>
        <taxon>ecological metagenomes</taxon>
    </lineage>
</organism>
<dbReference type="PANTHER" id="PTHR12526:SF630">
    <property type="entry name" value="GLYCOSYLTRANSFERASE"/>
    <property type="match status" value="1"/>
</dbReference>
<dbReference type="EMBL" id="LAZR01014436">
    <property type="protein sequence ID" value="KKM17495.1"/>
    <property type="molecule type" value="Genomic_DNA"/>
</dbReference>
<feature type="domain" description="Glycosyl transferase family 1" evidence="1">
    <location>
        <begin position="202"/>
        <end position="359"/>
    </location>
</feature>
<dbReference type="CDD" id="cd03801">
    <property type="entry name" value="GT4_PimA-like"/>
    <property type="match status" value="1"/>
</dbReference>
<dbReference type="Pfam" id="PF00534">
    <property type="entry name" value="Glycos_transf_1"/>
    <property type="match status" value="1"/>
</dbReference>
<name>A0A0F9KQ18_9ZZZZ</name>
<comment type="caution">
    <text evidence="2">The sequence shown here is derived from an EMBL/GenBank/DDBJ whole genome shotgun (WGS) entry which is preliminary data.</text>
</comment>
<accession>A0A0F9KQ18</accession>
<gene>
    <name evidence="2" type="ORF">LCGC14_1675180</name>
</gene>
<dbReference type="SUPFAM" id="SSF53756">
    <property type="entry name" value="UDP-Glycosyltransferase/glycogen phosphorylase"/>
    <property type="match status" value="1"/>
</dbReference>
<dbReference type="InterPro" id="IPR001296">
    <property type="entry name" value="Glyco_trans_1"/>
</dbReference>
<dbReference type="Gene3D" id="3.40.50.2000">
    <property type="entry name" value="Glycogen Phosphorylase B"/>
    <property type="match status" value="2"/>
</dbReference>
<dbReference type="GO" id="GO:0016757">
    <property type="term" value="F:glycosyltransferase activity"/>
    <property type="evidence" value="ECO:0007669"/>
    <property type="project" value="InterPro"/>
</dbReference>
<evidence type="ECO:0000259" key="1">
    <source>
        <dbReference type="Pfam" id="PF00534"/>
    </source>
</evidence>
<evidence type="ECO:0000313" key="2">
    <source>
        <dbReference type="EMBL" id="KKM17495.1"/>
    </source>
</evidence>
<reference evidence="2" key="1">
    <citation type="journal article" date="2015" name="Nature">
        <title>Complex archaea that bridge the gap between prokaryotes and eukaryotes.</title>
        <authorList>
            <person name="Spang A."/>
            <person name="Saw J.H."/>
            <person name="Jorgensen S.L."/>
            <person name="Zaremba-Niedzwiedzka K."/>
            <person name="Martijn J."/>
            <person name="Lind A.E."/>
            <person name="van Eijk R."/>
            <person name="Schleper C."/>
            <person name="Guy L."/>
            <person name="Ettema T.J."/>
        </authorList>
    </citation>
    <scope>NUCLEOTIDE SEQUENCE</scope>
</reference>
<proteinExistence type="predicted"/>
<protein>
    <recommendedName>
        <fullName evidence="1">Glycosyl transferase family 1 domain-containing protein</fullName>
    </recommendedName>
</protein>
<dbReference type="AlphaFoldDB" id="A0A0F9KQ18"/>
<sequence length="389" mass="45859">MVNVLIVSPLALENGRGGEISSMELAAGLNKYYNTFFAHTNIFIGKKLLSKKTIDTKLNGVPIKTRMKFATINISNLVFTFPYPWDLVKFYRIAKKNDIIYTSCSTFKQNLIFMFFSLLHRRGRFIIGYRKPLHSDKFFFKFNIKYRLSILFFSLFKKRIYHHTLSKSAKKFLDLFYDPNKVIHIVHGIDLNKYKDDFFKVKSRDVLKFIYIGYLDDIHKGIKVLAETLDEFLKEYNDLKIFFEFCGMGPLETKIKTLESKFPNFIKFHGYISNDLVPEYYKRSDVFMFTSRVEPFPRSIMEALGSGLLVICSKTIGSVELLKGQEFSFFLNKLNRTSIKEKILEVYNLWIKDPERMYKLQKSAKDYVFKNFSSSREIESFKSLIDKIW</sequence>
<dbReference type="PANTHER" id="PTHR12526">
    <property type="entry name" value="GLYCOSYLTRANSFERASE"/>
    <property type="match status" value="1"/>
</dbReference>